<accession>A0A150G1I5</accession>
<dbReference type="EMBL" id="LSYV01000083">
    <property type="protein sequence ID" value="KXZ43732.1"/>
    <property type="molecule type" value="Genomic_DNA"/>
</dbReference>
<dbReference type="OrthoDB" id="544664at2759"/>
<gene>
    <name evidence="2" type="ORF">GPECTOR_82g266</name>
</gene>
<sequence>MIAVFILYPGWTQAALSVFACYRIDDGSGPFPDRQQATWRYGYWIRDMQQACYTGRHLGLYVPIGVISVALTCFLPPLLSFLLLWRNRRKLDDLRIQLRYGFLYSRYE</sequence>
<dbReference type="GO" id="GO:0000724">
    <property type="term" value="P:double-strand break repair via homologous recombination"/>
    <property type="evidence" value="ECO:0007669"/>
    <property type="project" value="TreeGrafter"/>
</dbReference>
<dbReference type="PANTHER" id="PTHR19862">
    <property type="entry name" value="WD REPEAT-CONTAINING PROTEIN 48"/>
    <property type="match status" value="1"/>
</dbReference>
<keyword evidence="1" id="KW-0812">Transmembrane</keyword>
<dbReference type="InterPro" id="IPR051246">
    <property type="entry name" value="WDR48"/>
</dbReference>
<feature type="transmembrane region" description="Helical" evidence="1">
    <location>
        <begin position="60"/>
        <end position="85"/>
    </location>
</feature>
<keyword evidence="1" id="KW-0472">Membrane</keyword>
<comment type="caution">
    <text evidence="2">The sequence shown here is derived from an EMBL/GenBank/DDBJ whole genome shotgun (WGS) entry which is preliminary data.</text>
</comment>
<evidence type="ECO:0000313" key="3">
    <source>
        <dbReference type="Proteomes" id="UP000075714"/>
    </source>
</evidence>
<keyword evidence="3" id="KW-1185">Reference proteome</keyword>
<dbReference type="Proteomes" id="UP000075714">
    <property type="component" value="Unassembled WGS sequence"/>
</dbReference>
<evidence type="ECO:0000256" key="1">
    <source>
        <dbReference type="SAM" id="Phobius"/>
    </source>
</evidence>
<dbReference type="AlphaFoldDB" id="A0A150G1I5"/>
<reference evidence="3" key="1">
    <citation type="journal article" date="2016" name="Nat. Commun.">
        <title>The Gonium pectorale genome demonstrates co-option of cell cycle regulation during the evolution of multicellularity.</title>
        <authorList>
            <person name="Hanschen E.R."/>
            <person name="Marriage T.N."/>
            <person name="Ferris P.J."/>
            <person name="Hamaji T."/>
            <person name="Toyoda A."/>
            <person name="Fujiyama A."/>
            <person name="Neme R."/>
            <person name="Noguchi H."/>
            <person name="Minakuchi Y."/>
            <person name="Suzuki M."/>
            <person name="Kawai-Toyooka H."/>
            <person name="Smith D.R."/>
            <person name="Sparks H."/>
            <person name="Anderson J."/>
            <person name="Bakaric R."/>
            <person name="Luria V."/>
            <person name="Karger A."/>
            <person name="Kirschner M.W."/>
            <person name="Durand P.M."/>
            <person name="Michod R.E."/>
            <person name="Nozaki H."/>
            <person name="Olson B.J."/>
        </authorList>
    </citation>
    <scope>NUCLEOTIDE SEQUENCE [LARGE SCALE GENOMIC DNA]</scope>
    <source>
        <strain evidence="3">NIES-2863</strain>
    </source>
</reference>
<protein>
    <submittedName>
        <fullName evidence="2">Uncharacterized protein</fullName>
    </submittedName>
</protein>
<evidence type="ECO:0000313" key="2">
    <source>
        <dbReference type="EMBL" id="KXZ43732.1"/>
    </source>
</evidence>
<dbReference type="PANTHER" id="PTHR19862:SF14">
    <property type="entry name" value="WD REPEAT-CONTAINING PROTEIN 48"/>
    <property type="match status" value="1"/>
</dbReference>
<dbReference type="GO" id="GO:0043130">
    <property type="term" value="F:ubiquitin binding"/>
    <property type="evidence" value="ECO:0007669"/>
    <property type="project" value="TreeGrafter"/>
</dbReference>
<proteinExistence type="predicted"/>
<organism evidence="2 3">
    <name type="scientific">Gonium pectorale</name>
    <name type="common">Green alga</name>
    <dbReference type="NCBI Taxonomy" id="33097"/>
    <lineage>
        <taxon>Eukaryota</taxon>
        <taxon>Viridiplantae</taxon>
        <taxon>Chlorophyta</taxon>
        <taxon>core chlorophytes</taxon>
        <taxon>Chlorophyceae</taxon>
        <taxon>CS clade</taxon>
        <taxon>Chlamydomonadales</taxon>
        <taxon>Volvocaceae</taxon>
        <taxon>Gonium</taxon>
    </lineage>
</organism>
<name>A0A150G1I5_GONPE</name>
<keyword evidence="1" id="KW-1133">Transmembrane helix</keyword>